<dbReference type="Proteomes" id="UP000469890">
    <property type="component" value="Unassembled WGS sequence"/>
</dbReference>
<reference evidence="1 2" key="1">
    <citation type="submission" date="2019-09" db="EMBL/GenBank/DDBJ databases">
        <authorList>
            <consortium name="DOE Joint Genome Institute"/>
            <person name="Mondo S.J."/>
            <person name="Navarro-Mendoza M.I."/>
            <person name="Perez-Arques C."/>
            <person name="Panchal S."/>
            <person name="Nicolas F.E."/>
            <person name="Ganguly P."/>
            <person name="Pangilinan J."/>
            <person name="Grigoriev I."/>
            <person name="Heitman J."/>
            <person name="Sanya K."/>
            <person name="Garre V."/>
        </authorList>
    </citation>
    <scope>NUCLEOTIDE SEQUENCE [LARGE SCALE GENOMIC DNA]</scope>
    <source>
        <strain evidence="1 2">MU402</strain>
    </source>
</reference>
<comment type="caution">
    <text evidence="1">The sequence shown here is derived from an EMBL/GenBank/DDBJ whole genome shotgun (WGS) entry which is preliminary data.</text>
</comment>
<dbReference type="EMBL" id="JAAECE010000001">
    <property type="protein sequence ID" value="KAF1807519.1"/>
    <property type="molecule type" value="Genomic_DNA"/>
</dbReference>
<proteinExistence type="predicted"/>
<evidence type="ECO:0000313" key="2">
    <source>
        <dbReference type="Proteomes" id="UP000469890"/>
    </source>
</evidence>
<name>A0A8H4BSS2_MUCCL</name>
<protein>
    <submittedName>
        <fullName evidence="1">Uncharacterized protein</fullName>
    </submittedName>
</protein>
<dbReference type="AlphaFoldDB" id="A0A8H4BSS2"/>
<evidence type="ECO:0000313" key="1">
    <source>
        <dbReference type="EMBL" id="KAF1807519.1"/>
    </source>
</evidence>
<accession>A0A8H4BSS2</accession>
<organism evidence="1 2">
    <name type="scientific">Mucor circinelloides f. lusitanicus</name>
    <name type="common">Mucor racemosus var. lusitanicus</name>
    <dbReference type="NCBI Taxonomy" id="29924"/>
    <lineage>
        <taxon>Eukaryota</taxon>
        <taxon>Fungi</taxon>
        <taxon>Fungi incertae sedis</taxon>
        <taxon>Mucoromycota</taxon>
        <taxon>Mucoromycotina</taxon>
        <taxon>Mucoromycetes</taxon>
        <taxon>Mucorales</taxon>
        <taxon>Mucorineae</taxon>
        <taxon>Mucoraceae</taxon>
        <taxon>Mucor</taxon>
    </lineage>
</organism>
<sequence length="125" mass="14709">MCVPEDFEAPLTRHTSPRLHPKLCVILLLSLQDRCYDIKYIKHAFLHAASLLDNRQRCTFDFALFLLRSAPINRFFNSKEYCVWKNNFGDNLLMKKTDLDAVETFFGPMETIWNIPLFQITKLSH</sequence>
<gene>
    <name evidence="1" type="ORF">FB192DRAFT_1356177</name>
</gene>